<protein>
    <submittedName>
        <fullName evidence="3">Uncharacterized protein</fullName>
    </submittedName>
</protein>
<reference evidence="3 4" key="1">
    <citation type="submission" date="2019-04" db="EMBL/GenBank/DDBJ databases">
        <title>Annotation for the trematode Fasciola gigantica.</title>
        <authorList>
            <person name="Choi Y.-J."/>
        </authorList>
    </citation>
    <scope>NUCLEOTIDE SEQUENCE [LARGE SCALE GENOMIC DNA]</scope>
    <source>
        <strain evidence="3">Uganda_cow_1</strain>
    </source>
</reference>
<keyword evidence="4" id="KW-1185">Reference proteome</keyword>
<keyword evidence="2" id="KW-0812">Transmembrane</keyword>
<dbReference type="OrthoDB" id="6270252at2759"/>
<evidence type="ECO:0000313" key="3">
    <source>
        <dbReference type="EMBL" id="TPP62894.1"/>
    </source>
</evidence>
<organism evidence="3 4">
    <name type="scientific">Fasciola gigantica</name>
    <name type="common">Giant liver fluke</name>
    <dbReference type="NCBI Taxonomy" id="46835"/>
    <lineage>
        <taxon>Eukaryota</taxon>
        <taxon>Metazoa</taxon>
        <taxon>Spiralia</taxon>
        <taxon>Lophotrochozoa</taxon>
        <taxon>Platyhelminthes</taxon>
        <taxon>Trematoda</taxon>
        <taxon>Digenea</taxon>
        <taxon>Plagiorchiida</taxon>
        <taxon>Echinostomata</taxon>
        <taxon>Echinostomatoidea</taxon>
        <taxon>Fasciolidae</taxon>
        <taxon>Fasciola</taxon>
    </lineage>
</organism>
<keyword evidence="2" id="KW-1133">Transmembrane helix</keyword>
<evidence type="ECO:0000256" key="2">
    <source>
        <dbReference type="SAM" id="Phobius"/>
    </source>
</evidence>
<feature type="compositionally biased region" description="Polar residues" evidence="1">
    <location>
        <begin position="576"/>
        <end position="615"/>
    </location>
</feature>
<evidence type="ECO:0000256" key="1">
    <source>
        <dbReference type="SAM" id="MobiDB-lite"/>
    </source>
</evidence>
<feature type="transmembrane region" description="Helical" evidence="2">
    <location>
        <begin position="103"/>
        <end position="127"/>
    </location>
</feature>
<dbReference type="Proteomes" id="UP000316759">
    <property type="component" value="Unassembled WGS sequence"/>
</dbReference>
<feature type="region of interest" description="Disordered" evidence="1">
    <location>
        <begin position="646"/>
        <end position="674"/>
    </location>
</feature>
<dbReference type="AlphaFoldDB" id="A0A504YNM3"/>
<accession>A0A504YNM3</accession>
<evidence type="ECO:0000313" key="4">
    <source>
        <dbReference type="Proteomes" id="UP000316759"/>
    </source>
</evidence>
<sequence>MEDPPKGSWGRWIPELKSILALFIGLFCVLCFKKLIVFGRRWKNIIINWGYRSLNVPSLWIADALSHGTSSNRDSGPPVHLGLNAESAKKQFRRVPALRLPDAWPNFLITWLYLNLSTMFSLVPAWVAAINEELTKATTQSTRVSGHIAPRSKGYRLELQSVLSESMASRLSAIETSASGSTKELHFRCTFSSPCVSLQTELTVPGQNPSTDDPRRTTHVLRLQNNACRVQLICAALEGGYVLLSWKLISPLIVNSLELLTPGLKVEAKLCPTDVRWIKDTLYEAIQSAIPRLILSPFCVTPVQKLTADRTVKSMSNWRSDSSQSSSYLLASGLTHPPGCRCHIRSDQVTTGSVQIRLLSAILLEPSEPEWLTLLRPCAWRCQLRSNASLGPGSDPGIQTDQTAILAVTPAAYLQSRSWPTEIPHSGKSIYPNVLQPLDTSSATYVVVWNFDVCVSTKELNSDLLDVLLYTESDSENGAASHLSGHAVLPLAPSGECHAHNQHVVLVDCHFGAADTQGTAFPDGVAHPRQSPGPTCQPSVKFMLTLRVETFPMDYSGTDESADGHRSSRSPDWFGGNSTSTTRPSSQTVSPNEATFSQKSTVPTSCAITPQSSEPSAVPLTAEQVIEFMSKPASTFEQNGPLSMFRRQRSRSVGNGTPNAKESPSLRADVKRPGWIASTAQKVSGQREPPGSPAAIHGPIMSPQYSASFRAARVDQSFWPDDPPSPPMRGGATTPGAPLTVMTTPMIGMTPTPPKKHRRFFRFRSNTTSREPISSREQFNSEPIFRYIFFCFVGFIEPSVDTRSENKNNSSTRRQHIGSRLQRLFRRSVNRRRKSFDQMTRSQSLDRRLVNSGIDSYSIH</sequence>
<feature type="compositionally biased region" description="Polar residues" evidence="1">
    <location>
        <begin position="651"/>
        <end position="662"/>
    </location>
</feature>
<comment type="caution">
    <text evidence="3">The sequence shown here is derived from an EMBL/GenBank/DDBJ whole genome shotgun (WGS) entry which is preliminary data.</text>
</comment>
<feature type="region of interest" description="Disordered" evidence="1">
    <location>
        <begin position="555"/>
        <end position="615"/>
    </location>
</feature>
<dbReference type="EMBL" id="SUNJ01006329">
    <property type="protein sequence ID" value="TPP62894.1"/>
    <property type="molecule type" value="Genomic_DNA"/>
</dbReference>
<feature type="transmembrane region" description="Helical" evidence="2">
    <location>
        <begin position="12"/>
        <end position="32"/>
    </location>
</feature>
<name>A0A504YNM3_FASGI</name>
<proteinExistence type="predicted"/>
<gene>
    <name evidence="3" type="ORF">FGIG_03225</name>
</gene>
<keyword evidence="2" id="KW-0472">Membrane</keyword>